<dbReference type="InterPro" id="IPR036179">
    <property type="entry name" value="Ig-like_dom_sf"/>
</dbReference>
<sequence length="2227" mass="247846">RAQQYSDSMDAAERAYTDNVMPNDAEGARQLLSSLHDHKRSVLEASMYTLQEAQALLARLRGLSSEGATLDSRPLQIKTNIEFACSQIEHYLESLHDRRRFLDGLFSARKHHLEQCLALCLLYQDLTEAVTALKQLRDEVSQHQGLGESQSDAEFLYHEHIKREIAAKALTKLDQAEVQVASLGGEGAQRLSLVLGVVEEAVQPALTEGYAILEVTGGRSQPHNMGISLVVEELERRRSHLSSVCVSSTEQVLQRTELSNAFLEQYNTIESWLVRIGDAFLQGHQDPGGSLSLAKDFLHLHQTLNHDVMEKKNEIEALSTFLEKLLPDLSAEEGVGYQEKIRALQDHWIALKKLIDLRIGITKKYVKFHEDAEAVNNEHEALELLLKEAKGEDRGAEVEAKWEQVQKLYLDLCNTGKAFCQDVKGMHFEMSQMETDFCPLLRGDTTDPEGMANTLVQRLNVYVSAVKKTQEDIQNMMTKAEVMSYKGDEGGQRDEVIGSLLQLYQNLQNKATEYQILGHMLIQWCRNIAEIHRSCDKLESQFSNVSLDIGGVEGQLREHEASKQAVLELLKFAQNEANSIVSKIRDQCPPEAGAQDIAVINELLKRRGTEFEKGWLYHQHLLERQLRRSQYHVDLQVISDQLRDLSEQLSRMRGHYGDSLAAATNMQTAFNHFQLTVDMLEKRIQTFVTTTTKMLGPEDDSGEVQEDLAELEKKWSTFQMQVGQSKKSIELSIVFYKLVEEAEDWVKQGGELLVDIAGDSSNIQTPEQAEKLRTRIENFLKPEEEAQQQRITKLSSLALQLYGAEPPRQIEVVNHQNTQMIDSFTVINRNLIMLVENLRSAEDHRERQKKEKEEMAASLAAAQAEAGAARLATIAAEEARKAAEEVAIAMAIPIEPIVPEKVEIEIQTEAIPLPDEEPSRQEDTPPLKKAKLIDDEPQPMPPVFLTPLVGATVTEGVKFTFEVLGMPMPEVEWLKDNMSITANPDYKTSYEEEAEPVEVLAPPSFTKRLVDSTAQEGATYQLEATVEGHPLPVVSWAKDGNCIDESPDYVITFNNAVEVSERPKFTMPLSNVMARAGQKFKLECHVTGLPSPTVTWFHNSKPVKETPDCRIAFDGRVATLVMSEAFPKNAGTYTVVAKNSAGEGQCSANVSVKGRIPTETSDSEVTSDIDVEPVKPSVQLPLKDTNVMEGKSARLDCVIVGQPEPEVIWYHDDKPVKESSDFKLLFHGDRCSLIIQEAFLEDAGIYRVVAMNSAGEASTACFLNVEPVPELTPPPAPEPPAVAPRFSLLLADNHVTEGNPVTLRATVTGQPKPTIAWFREGMPLIPDNELQIHESSDGSVSATIHAATLDHTGQYEIVASNTAGTAKCVAYLSIEPRLPTPPPAEQTEPPVFTKLITDVTVTSGCSAKFEAEVMGLPTPTVSDSNFCKKTFSNINDNSDIFSRGDGETEQKSNLNQVNNGEVDELVINAGDASDLDDIDLGIESSVCSSVNVLGKSEFAEMMSKFSQLGCFPFSEENESRESQVTQKEEVKSCDKYESTSNLSTFHNMKILDIDTYSRFMMENIVVYGSLDDSENPESSTGFDQFHKFNDVAIMTSEDYSNLIVSDCESTDVTADVTDKVDVSTGSGTLTPTPEEVQKPSCFLDTGISESLQPIKLADLWSLIKDKLPNPEDDSPDKKNEQYFPFETDTDSNRKSTSLSSDGDLESGYFSGNFSSNTAGSESTVESPRSGLSKRNSCTFSSSEEPSRKSSPSEDKLLVFPKVSKNSPEEEDKINWNLTDESLTSSDYLNNNSVTSLKLSSKDIKERQGKLDPQLTGSKRISTESTQTCGRELKSIIESPTDFDAYTDSCNNNIISAINDKYKDAYISSVDLSLDVSTVGIITTPPEIDEEIPLYKLNKKCRKEIEQISGSMEVTVNRFHTPVQEHVSEYLRCPSSLSVISEESYFSDFEDTSKDSNDSNSIEDNIFIESLKVDPSEAGYNMRKEINIVCSESVHVKDELSFITNDTDMYEIERRARRAARLAKLRELTKVLQTPSKISASSPNLTTDSHFLSQIDITSLKTSTPYTENFISANQLLTDFADNSQQKEAIEMQSQECNNPSAPSKALLFIIKTVERLSQIEIKKIIIEKLDTIIEAGQAFIRAYVFPFSHAAFIDLDNPSLMQQTFNTLSGETAHNMVFETCLHATRGQGAIIEGECMDQETPHLVQAGYYLIYVMYYKGVEETTNES</sequence>
<dbReference type="SUPFAM" id="SSF46966">
    <property type="entry name" value="Spectrin repeat"/>
    <property type="match status" value="4"/>
</dbReference>
<reference evidence="7" key="1">
    <citation type="journal article" date="2021" name="Sci. Adv.">
        <title>The American lobster genome reveals insights on longevity, neural, and immune adaptations.</title>
        <authorList>
            <person name="Polinski J.M."/>
            <person name="Zimin A.V."/>
            <person name="Clark K.F."/>
            <person name="Kohn A.B."/>
            <person name="Sadowski N."/>
            <person name="Timp W."/>
            <person name="Ptitsyn A."/>
            <person name="Khanna P."/>
            <person name="Romanova D.Y."/>
            <person name="Williams P."/>
            <person name="Greenwood S.J."/>
            <person name="Moroz L.L."/>
            <person name="Walt D.R."/>
            <person name="Bodnar A.G."/>
        </authorList>
    </citation>
    <scope>NUCLEOTIDE SEQUENCE</scope>
    <source>
        <strain evidence="7">GMGI-L3</strain>
    </source>
</reference>
<keyword evidence="2" id="KW-0963">Cytoplasm</keyword>
<evidence type="ECO:0000256" key="4">
    <source>
        <dbReference type="SAM" id="Coils"/>
    </source>
</evidence>
<dbReference type="InterPro" id="IPR013783">
    <property type="entry name" value="Ig-like_fold"/>
</dbReference>
<dbReference type="InterPro" id="IPR018159">
    <property type="entry name" value="Spectrin/alpha-actinin"/>
</dbReference>
<feature type="non-terminal residue" evidence="7">
    <location>
        <position position="1"/>
    </location>
</feature>
<dbReference type="PANTHER" id="PTHR47633:SF4">
    <property type="entry name" value="MYOPALLADIN ISOFORM X1"/>
    <property type="match status" value="1"/>
</dbReference>
<proteinExistence type="predicted"/>
<feature type="compositionally biased region" description="Basic and acidic residues" evidence="5">
    <location>
        <begin position="1744"/>
        <end position="1756"/>
    </location>
</feature>
<feature type="domain" description="Ig-like" evidence="6">
    <location>
        <begin position="1284"/>
        <end position="1373"/>
    </location>
</feature>
<dbReference type="InterPro" id="IPR013098">
    <property type="entry name" value="Ig_I-set"/>
</dbReference>
<evidence type="ECO:0000256" key="5">
    <source>
        <dbReference type="SAM" id="MobiDB-lite"/>
    </source>
</evidence>
<dbReference type="CDD" id="cd00176">
    <property type="entry name" value="SPEC"/>
    <property type="match status" value="1"/>
</dbReference>
<dbReference type="Pfam" id="PF07679">
    <property type="entry name" value="I-set"/>
    <property type="match status" value="4"/>
</dbReference>
<dbReference type="Proteomes" id="UP000747542">
    <property type="component" value="Unassembled WGS sequence"/>
</dbReference>
<dbReference type="SMART" id="SM00409">
    <property type="entry name" value="IG"/>
    <property type="match status" value="3"/>
</dbReference>
<dbReference type="InterPro" id="IPR003599">
    <property type="entry name" value="Ig_sub"/>
</dbReference>
<comment type="caution">
    <text evidence="7">The sequence shown here is derived from an EMBL/GenBank/DDBJ whole genome shotgun (WGS) entry which is preliminary data.</text>
</comment>
<feature type="region of interest" description="Disordered" evidence="5">
    <location>
        <begin position="1666"/>
        <end position="1763"/>
    </location>
</feature>
<comment type="subcellular location">
    <subcellularLocation>
        <location evidence="1">Cytoplasm</location>
    </subcellularLocation>
</comment>
<dbReference type="SMART" id="SM00150">
    <property type="entry name" value="SPEC"/>
    <property type="match status" value="2"/>
</dbReference>
<dbReference type="PROSITE" id="PS50835">
    <property type="entry name" value="IG_LIKE"/>
    <property type="match status" value="3"/>
</dbReference>
<feature type="coiled-coil region" evidence="4">
    <location>
        <begin position="831"/>
        <end position="865"/>
    </location>
</feature>
<dbReference type="InterPro" id="IPR058157">
    <property type="entry name" value="Spectrin_met"/>
</dbReference>
<dbReference type="Gene3D" id="2.60.40.10">
    <property type="entry name" value="Immunoglobulins"/>
    <property type="match status" value="5"/>
</dbReference>
<dbReference type="Gene3D" id="1.20.58.60">
    <property type="match status" value="3"/>
</dbReference>
<evidence type="ECO:0000256" key="2">
    <source>
        <dbReference type="ARBA" id="ARBA00022490"/>
    </source>
</evidence>
<dbReference type="FunFam" id="2.60.40.10:FF:000632">
    <property type="entry name" value="Uncharacterized protein, isoform B"/>
    <property type="match status" value="1"/>
</dbReference>
<protein>
    <submittedName>
        <fullName evidence="7">Muscle M-line assembly protein unc-89-like 2</fullName>
    </submittedName>
</protein>
<evidence type="ECO:0000313" key="7">
    <source>
        <dbReference type="EMBL" id="KAG7155332.1"/>
    </source>
</evidence>
<feature type="domain" description="Ig-like" evidence="6">
    <location>
        <begin position="1063"/>
        <end position="1151"/>
    </location>
</feature>
<evidence type="ECO:0000256" key="3">
    <source>
        <dbReference type="ARBA" id="ARBA00023319"/>
    </source>
</evidence>
<dbReference type="EMBL" id="JAHLQT010041992">
    <property type="protein sequence ID" value="KAG7155332.1"/>
    <property type="molecule type" value="Genomic_DNA"/>
</dbReference>
<dbReference type="SUPFAM" id="SSF48726">
    <property type="entry name" value="Immunoglobulin"/>
    <property type="match status" value="5"/>
</dbReference>
<evidence type="ECO:0000259" key="6">
    <source>
        <dbReference type="PROSITE" id="PS50835"/>
    </source>
</evidence>
<evidence type="ECO:0000256" key="1">
    <source>
        <dbReference type="ARBA" id="ARBA00004496"/>
    </source>
</evidence>
<keyword evidence="8" id="KW-1185">Reference proteome</keyword>
<feature type="compositionally biased region" description="Polar residues" evidence="5">
    <location>
        <begin position="1709"/>
        <end position="1726"/>
    </location>
</feature>
<evidence type="ECO:0000313" key="8">
    <source>
        <dbReference type="Proteomes" id="UP000747542"/>
    </source>
</evidence>
<dbReference type="SMART" id="SM00408">
    <property type="entry name" value="IGc2"/>
    <property type="match status" value="3"/>
</dbReference>
<keyword evidence="4" id="KW-0175">Coiled coil</keyword>
<dbReference type="InterPro" id="IPR003598">
    <property type="entry name" value="Ig_sub2"/>
</dbReference>
<organism evidence="7 8">
    <name type="scientific">Homarus americanus</name>
    <name type="common">American lobster</name>
    <dbReference type="NCBI Taxonomy" id="6706"/>
    <lineage>
        <taxon>Eukaryota</taxon>
        <taxon>Metazoa</taxon>
        <taxon>Ecdysozoa</taxon>
        <taxon>Arthropoda</taxon>
        <taxon>Crustacea</taxon>
        <taxon>Multicrustacea</taxon>
        <taxon>Malacostraca</taxon>
        <taxon>Eumalacostraca</taxon>
        <taxon>Eucarida</taxon>
        <taxon>Decapoda</taxon>
        <taxon>Pleocyemata</taxon>
        <taxon>Astacidea</taxon>
        <taxon>Nephropoidea</taxon>
        <taxon>Nephropidae</taxon>
        <taxon>Homarus</taxon>
    </lineage>
</organism>
<feature type="domain" description="Ig-like" evidence="6">
    <location>
        <begin position="1176"/>
        <end position="1264"/>
    </location>
</feature>
<name>A0A8J5ML81_HOMAM</name>
<dbReference type="GO" id="GO:0005737">
    <property type="term" value="C:cytoplasm"/>
    <property type="evidence" value="ECO:0007669"/>
    <property type="project" value="UniProtKB-SubCell"/>
</dbReference>
<feature type="compositionally biased region" description="Basic and acidic residues" evidence="5">
    <location>
        <begin position="1666"/>
        <end position="1680"/>
    </location>
</feature>
<dbReference type="Pfam" id="PF25101">
    <property type="entry name" value="Spectrin_7"/>
    <property type="match status" value="1"/>
</dbReference>
<dbReference type="PANTHER" id="PTHR47633">
    <property type="entry name" value="IMMUNOGLOBULIN"/>
    <property type="match status" value="1"/>
</dbReference>
<dbReference type="FunFam" id="2.60.40.10:FF:000425">
    <property type="entry name" value="Myosin light chain kinase"/>
    <property type="match status" value="2"/>
</dbReference>
<dbReference type="InterPro" id="IPR007110">
    <property type="entry name" value="Ig-like_dom"/>
</dbReference>
<gene>
    <name evidence="7" type="primary">unc-89-L2</name>
    <name evidence="7" type="ORF">Hamer_G024377</name>
</gene>
<accession>A0A8J5ML81</accession>
<keyword evidence="3" id="KW-0393">Immunoglobulin domain</keyword>